<dbReference type="KEGG" id="trr:M419DRAFT_5076"/>
<evidence type="ECO:0000313" key="3">
    <source>
        <dbReference type="EMBL" id="ETS06822.1"/>
    </source>
</evidence>
<feature type="binding site" evidence="1">
    <location>
        <position position="84"/>
    </location>
    <ligand>
        <name>Mg(2+)</name>
        <dbReference type="ChEBI" id="CHEBI:18420"/>
        <label>1</label>
    </ligand>
</feature>
<accession>A0A024SLZ0</accession>
<evidence type="ECO:0000256" key="1">
    <source>
        <dbReference type="PIRSR" id="PIRSR605502-1"/>
    </source>
</evidence>
<reference evidence="4" key="1">
    <citation type="journal article" date="2013" name="Ind. Biotechnol.">
        <title>Comparative genomics analysis of Trichoderma reesei strains.</title>
        <authorList>
            <person name="Koike H."/>
            <person name="Aerts A."/>
            <person name="LaButti K."/>
            <person name="Grigoriev I.V."/>
            <person name="Baker S.E."/>
        </authorList>
    </citation>
    <scope>NUCLEOTIDE SEQUENCE [LARGE SCALE GENOMIC DNA]</scope>
    <source>
        <strain evidence="4">ATCC 56765 / BCRC 32924 / NRRL 11460 / Rut C-30</strain>
    </source>
</reference>
<feature type="binding site" evidence="1">
    <location>
        <position position="83"/>
    </location>
    <ligand>
        <name>Mg(2+)</name>
        <dbReference type="ChEBI" id="CHEBI:18420"/>
        <label>1</label>
    </ligand>
</feature>
<feature type="binding site" evidence="1">
    <location>
        <position position="334"/>
    </location>
    <ligand>
        <name>Mg(2+)</name>
        <dbReference type="ChEBI" id="CHEBI:18420"/>
        <label>1</label>
    </ligand>
</feature>
<dbReference type="PANTHER" id="PTHR16222">
    <property type="entry name" value="ADP-RIBOSYLGLYCOHYDROLASE"/>
    <property type="match status" value="1"/>
</dbReference>
<dbReference type="PANTHER" id="PTHR16222:SF28">
    <property type="entry name" value="ADP-RIBOSYLGLYCOHYDROLASE"/>
    <property type="match status" value="1"/>
</dbReference>
<keyword evidence="1" id="KW-0460">Magnesium</keyword>
<feature type="region of interest" description="Disordered" evidence="2">
    <location>
        <begin position="422"/>
        <end position="441"/>
    </location>
</feature>
<feature type="compositionally biased region" description="Basic and acidic residues" evidence="2">
    <location>
        <begin position="422"/>
        <end position="433"/>
    </location>
</feature>
<comment type="cofactor">
    <cofactor evidence="1">
        <name>Mg(2+)</name>
        <dbReference type="ChEBI" id="CHEBI:18420"/>
    </cofactor>
    <text evidence="1">Binds 2 magnesium ions per subunit.</text>
</comment>
<protein>
    <submittedName>
        <fullName evidence="3">Putative ADP-ribosylglycohydrolase</fullName>
    </submittedName>
</protein>
<keyword evidence="1" id="KW-0479">Metal-binding</keyword>
<proteinExistence type="predicted"/>
<name>A0A024SLZ0_HYPJR</name>
<dbReference type="Pfam" id="PF03747">
    <property type="entry name" value="ADP_ribosyl_GH"/>
    <property type="match status" value="1"/>
</dbReference>
<feature type="binding site" evidence="1">
    <location>
        <position position="332"/>
    </location>
    <ligand>
        <name>Mg(2+)</name>
        <dbReference type="ChEBI" id="CHEBI:18420"/>
        <label>1</label>
    </ligand>
</feature>
<keyword evidence="3" id="KW-0378">Hydrolase</keyword>
<dbReference type="InterPro" id="IPR036705">
    <property type="entry name" value="Ribosyl_crysJ1_sf"/>
</dbReference>
<dbReference type="OrthoDB" id="2021138at2759"/>
<sequence>MATSLPQEALEALAKETMHDRIVGCLFGSALGDAIGLYTEFLSGEKARIAYLSQKFILSPPSEATPFRRDAHRDPNVPGDWTDDTDHAMCILLSYLHTDGKWMSPHDFAYRLHIWVRMGLRALDTLPLGLGRTVGAIVRSKTYLEDPEGTARKHWRNAKCKLAPNGSIMRTHPLGLMCIHKTMEETFQVAADYSVVTHVDPRCIISCVIGTALVRGLVRHEIYKEEHIDAVVEEAIAWYSGYRSRQIERDPSCKDEPELDLDELNRHVKVNTLAELELDDMYKIGYTYKTFGSGVLLLRLAMREVASTESRLATQKSIFERLITELIMQGGDADTNACFAGALLGSYLGYKALPPHWRDGLKHGEWLMKKAEGLSILLGAGQGTYSGLQDKDTAPDGGRGWLTEKQMEEKVMLLQADMVKRGQERDRMEEADKRRARTKRGSWLGGIGGKW</sequence>
<gene>
    <name evidence="3" type="ORF">M419DRAFT_5076</name>
</gene>
<feature type="binding site" evidence="1">
    <location>
        <position position="82"/>
    </location>
    <ligand>
        <name>Mg(2+)</name>
        <dbReference type="ChEBI" id="CHEBI:18420"/>
        <label>1</label>
    </ligand>
</feature>
<dbReference type="GO" id="GO:0046872">
    <property type="term" value="F:metal ion binding"/>
    <property type="evidence" value="ECO:0007669"/>
    <property type="project" value="UniProtKB-KW"/>
</dbReference>
<dbReference type="HOGENOM" id="CLU_024566_9_2_1"/>
<dbReference type="EMBL" id="KI911139">
    <property type="protein sequence ID" value="ETS06822.1"/>
    <property type="molecule type" value="Genomic_DNA"/>
</dbReference>
<dbReference type="InterPro" id="IPR005502">
    <property type="entry name" value="Ribosyl_crysJ1"/>
</dbReference>
<evidence type="ECO:0000256" key="2">
    <source>
        <dbReference type="SAM" id="MobiDB-lite"/>
    </source>
</evidence>
<dbReference type="SUPFAM" id="SSF101478">
    <property type="entry name" value="ADP-ribosylglycohydrolase"/>
    <property type="match status" value="1"/>
</dbReference>
<dbReference type="Proteomes" id="UP000024376">
    <property type="component" value="Unassembled WGS sequence"/>
</dbReference>
<organism evidence="3 4">
    <name type="scientific">Hypocrea jecorina (strain ATCC 56765 / BCRC 32924 / NRRL 11460 / Rut C-30)</name>
    <name type="common">Trichoderma reesei</name>
    <dbReference type="NCBI Taxonomy" id="1344414"/>
    <lineage>
        <taxon>Eukaryota</taxon>
        <taxon>Fungi</taxon>
        <taxon>Dikarya</taxon>
        <taxon>Ascomycota</taxon>
        <taxon>Pezizomycotina</taxon>
        <taxon>Sordariomycetes</taxon>
        <taxon>Hypocreomycetidae</taxon>
        <taxon>Hypocreales</taxon>
        <taxon>Hypocreaceae</taxon>
        <taxon>Trichoderma</taxon>
    </lineage>
</organism>
<feature type="binding site" evidence="1">
    <location>
        <position position="335"/>
    </location>
    <ligand>
        <name>Mg(2+)</name>
        <dbReference type="ChEBI" id="CHEBI:18420"/>
        <label>1</label>
    </ligand>
</feature>
<dbReference type="GO" id="GO:0016787">
    <property type="term" value="F:hydrolase activity"/>
    <property type="evidence" value="ECO:0007669"/>
    <property type="project" value="UniProtKB-KW"/>
</dbReference>
<evidence type="ECO:0000313" key="4">
    <source>
        <dbReference type="Proteomes" id="UP000024376"/>
    </source>
</evidence>
<dbReference type="InterPro" id="IPR050792">
    <property type="entry name" value="ADP-ribosylglycohydrolase"/>
</dbReference>
<dbReference type="AlphaFoldDB" id="A0A024SLZ0"/>
<dbReference type="Gene3D" id="1.10.4080.10">
    <property type="entry name" value="ADP-ribosylation/Crystallin J1"/>
    <property type="match status" value="1"/>
</dbReference>